<dbReference type="SUPFAM" id="SSF81383">
    <property type="entry name" value="F-box domain"/>
    <property type="match status" value="1"/>
</dbReference>
<feature type="region of interest" description="Disordered" evidence="1">
    <location>
        <begin position="376"/>
        <end position="494"/>
    </location>
</feature>
<feature type="compositionally biased region" description="Polar residues" evidence="1">
    <location>
        <begin position="391"/>
        <end position="408"/>
    </location>
</feature>
<dbReference type="EMBL" id="BNCQ01000025">
    <property type="protein sequence ID" value="GIM07767.1"/>
    <property type="molecule type" value="Genomic_DNA"/>
</dbReference>
<sequence length="836" mass="84121">MFGQEAKLAALINRDPPQVPNEQALVAELRAKLGPGADPGKLLFQIRSARGKTHWAVNSYLREVMTSSTPGHEDFQPSRPARTPLPTPPPAVAVAVAAAAAEGVPSDSVAAATAGAAQFDGGGATIAIATAVSDADAESNLPICGHSEPPGLATTGCSRGQRHSSLIQPDATAIGMSAEPVSGSDGDGGSSTGSSICGGFSCLGAPSLDSLPVSLLEAVFRHLDYRSLCAAAMASKTMSVAASSESLWSSLYASRWGRVVFPTEPHLGPMGLGAALGQGVGPGEGPGAGQGFGGRSGSLAGVQTATSAVVAGAAAAVAAARGGGRGAAMPAAEIAASGAAGAGGQAAAWGLSSLLLQWRSAPPRCLRQQQHETLVLDPSTDPVPDLGADRQNPSHLVSCSLADGNSSSNRDDAVAGRCTGPPGQLPVVSEVSASGDLTGNSSLPSIDGWAPLGHSLSVPPPQQQQQQQQKQDLQQQSLQGPSALPSPPTATAPSLAAAAAPSCKGLPTRCDTQLCEQFDDALNPTGRLRETAAPSYAPGAAAAVAATSLPSWSLETAAPAAAIGAHFAAEAEGQTLRALQEGWGSDVVRCGAGFCGGTEEEVSEHEDVIGHHRRVDNADGGRHADVHDGGGGGNGHIAALAAAAATAAAAPTAGRATAAACGKSSAATVVTTAVGGGRVDGVVVPLRPEQGSAFRSLYQRQMCFLNSLRCPRCGGGAIVPIVYGFPSPKLMEGMRERRLVSKGLNAIASGAHALPQGSIMPVHPVLPFHALLGELLPNLHTRPAHPPGARLPTTFTTRSLPSAAVPRHLPADPDIAGICFRLCSLFPRPPQTDSGR</sequence>
<evidence type="ECO:0000313" key="4">
    <source>
        <dbReference type="Proteomes" id="UP000722791"/>
    </source>
</evidence>
<gene>
    <name evidence="3" type="ORF">Vretimale_11837</name>
</gene>
<name>A0A8J4LSR6_9CHLO</name>
<feature type="compositionally biased region" description="Polar residues" evidence="1">
    <location>
        <begin position="431"/>
        <end position="444"/>
    </location>
</feature>
<dbReference type="Pfam" id="PF12937">
    <property type="entry name" value="F-box-like"/>
    <property type="match status" value="1"/>
</dbReference>
<feature type="domain" description="F-box" evidence="2">
    <location>
        <begin position="205"/>
        <end position="251"/>
    </location>
</feature>
<evidence type="ECO:0000259" key="2">
    <source>
        <dbReference type="PROSITE" id="PS50181"/>
    </source>
</evidence>
<dbReference type="Proteomes" id="UP000722791">
    <property type="component" value="Unassembled WGS sequence"/>
</dbReference>
<dbReference type="Gene3D" id="1.20.1280.50">
    <property type="match status" value="1"/>
</dbReference>
<protein>
    <recommendedName>
        <fullName evidence="2">F-box domain-containing protein</fullName>
    </recommendedName>
</protein>
<organism evidence="3 4">
    <name type="scientific">Volvox reticuliferus</name>
    <dbReference type="NCBI Taxonomy" id="1737510"/>
    <lineage>
        <taxon>Eukaryota</taxon>
        <taxon>Viridiplantae</taxon>
        <taxon>Chlorophyta</taxon>
        <taxon>core chlorophytes</taxon>
        <taxon>Chlorophyceae</taxon>
        <taxon>CS clade</taxon>
        <taxon>Chlamydomonadales</taxon>
        <taxon>Volvocaceae</taxon>
        <taxon>Volvox</taxon>
    </lineage>
</organism>
<evidence type="ECO:0000256" key="1">
    <source>
        <dbReference type="SAM" id="MobiDB-lite"/>
    </source>
</evidence>
<dbReference type="InterPro" id="IPR036047">
    <property type="entry name" value="F-box-like_dom_sf"/>
</dbReference>
<dbReference type="PROSITE" id="PS50181">
    <property type="entry name" value="FBOX"/>
    <property type="match status" value="1"/>
</dbReference>
<proteinExistence type="predicted"/>
<evidence type="ECO:0000313" key="3">
    <source>
        <dbReference type="EMBL" id="GIM07767.1"/>
    </source>
</evidence>
<feature type="compositionally biased region" description="Low complexity" evidence="1">
    <location>
        <begin position="463"/>
        <end position="483"/>
    </location>
</feature>
<reference evidence="3" key="1">
    <citation type="journal article" date="2021" name="Proc. Natl. Acad. Sci. U.S.A.">
        <title>Three genomes in the algal genus Volvox reveal the fate of a haploid sex-determining region after a transition to homothallism.</title>
        <authorList>
            <person name="Yamamoto K."/>
            <person name="Hamaji T."/>
            <person name="Kawai-Toyooka H."/>
            <person name="Matsuzaki R."/>
            <person name="Takahashi F."/>
            <person name="Nishimura Y."/>
            <person name="Kawachi M."/>
            <person name="Noguchi H."/>
            <person name="Minakuchi Y."/>
            <person name="Umen J.G."/>
            <person name="Toyoda A."/>
            <person name="Nozaki H."/>
        </authorList>
    </citation>
    <scope>NUCLEOTIDE SEQUENCE</scope>
    <source>
        <strain evidence="3">NIES-3785</strain>
    </source>
</reference>
<comment type="caution">
    <text evidence="3">The sequence shown here is derived from an EMBL/GenBank/DDBJ whole genome shotgun (WGS) entry which is preliminary data.</text>
</comment>
<dbReference type="InterPro" id="IPR001810">
    <property type="entry name" value="F-box_dom"/>
</dbReference>
<dbReference type="AlphaFoldDB" id="A0A8J4LSR6"/>
<accession>A0A8J4LSR6</accession>